<accession>A0A6C0DER6</accession>
<name>A0A6C0DER6_9ZZZZ</name>
<organism evidence="1">
    <name type="scientific">viral metagenome</name>
    <dbReference type="NCBI Taxonomy" id="1070528"/>
    <lineage>
        <taxon>unclassified sequences</taxon>
        <taxon>metagenomes</taxon>
        <taxon>organismal metagenomes</taxon>
    </lineage>
</organism>
<proteinExistence type="predicted"/>
<protein>
    <submittedName>
        <fullName evidence="1">Uncharacterized protein</fullName>
    </submittedName>
</protein>
<dbReference type="EMBL" id="MN739578">
    <property type="protein sequence ID" value="QHT14075.1"/>
    <property type="molecule type" value="Genomic_DNA"/>
</dbReference>
<evidence type="ECO:0000313" key="1">
    <source>
        <dbReference type="EMBL" id="QHT14075.1"/>
    </source>
</evidence>
<dbReference type="AlphaFoldDB" id="A0A6C0DER6"/>
<sequence length="225" mass="26556">MMFETESQNKTVEKYTELLEIGRKKLLGIIDNDVEDHLLNDPHIYNQMLELNKYVYTYYSSNSGDLTQSIEFLVLTEVVDKLIEKLNDYGYWYIAKKYNDSTHINLGENIDKTIPEVRVVSYEQLPRYQLKSETNPDGWKITSKRTEDVVIERKAKIHFLDSEMLHCLIKQYNNNLFDEYFDKNDFESIYKNLSVITIENPSIHSKDLYLNLIDIIRPLVGPILL</sequence>
<reference evidence="1" key="1">
    <citation type="journal article" date="2020" name="Nature">
        <title>Giant virus diversity and host interactions through global metagenomics.</title>
        <authorList>
            <person name="Schulz F."/>
            <person name="Roux S."/>
            <person name="Paez-Espino D."/>
            <person name="Jungbluth S."/>
            <person name="Walsh D.A."/>
            <person name="Denef V.J."/>
            <person name="McMahon K.D."/>
            <person name="Konstantinidis K.T."/>
            <person name="Eloe-Fadrosh E.A."/>
            <person name="Kyrpides N.C."/>
            <person name="Woyke T."/>
        </authorList>
    </citation>
    <scope>NUCLEOTIDE SEQUENCE</scope>
    <source>
        <strain evidence="1">GVMAG-M-3300023174-134</strain>
    </source>
</reference>